<reference evidence="2 3" key="1">
    <citation type="submission" date="2018-11" db="EMBL/GenBank/DDBJ databases">
        <title>Vibrio LJC006 sp. nov., isolated from seawater during the bloom of the enteromorpha.</title>
        <authorList>
            <person name="Liang J."/>
        </authorList>
    </citation>
    <scope>NUCLEOTIDE SEQUENCE [LARGE SCALE GENOMIC DNA]</scope>
    <source>
        <strain evidence="2 3">LJC006</strain>
    </source>
</reference>
<dbReference type="EMBL" id="RJVQ01000008">
    <property type="protein sequence ID" value="RQW62024.1"/>
    <property type="molecule type" value="Genomic_DNA"/>
</dbReference>
<dbReference type="AlphaFoldDB" id="A0A3N9TDX0"/>
<dbReference type="Proteomes" id="UP000281112">
    <property type="component" value="Unassembled WGS sequence"/>
</dbReference>
<dbReference type="PANTHER" id="PTHR12110">
    <property type="entry name" value="HYDROXYPYRUVATE ISOMERASE"/>
    <property type="match status" value="1"/>
</dbReference>
<evidence type="ECO:0000313" key="3">
    <source>
        <dbReference type="Proteomes" id="UP000281112"/>
    </source>
</evidence>
<proteinExistence type="predicted"/>
<keyword evidence="2" id="KW-0413">Isomerase</keyword>
<protein>
    <submittedName>
        <fullName evidence="2">Sugar phosphate isomerase/epimerase</fullName>
    </submittedName>
</protein>
<name>A0A3N9TDX0_9VIBR</name>
<dbReference type="SUPFAM" id="SSF51658">
    <property type="entry name" value="Xylose isomerase-like"/>
    <property type="match status" value="1"/>
</dbReference>
<dbReference type="InterPro" id="IPR013022">
    <property type="entry name" value="Xyl_isomerase-like_TIM-brl"/>
</dbReference>
<organism evidence="2 3">
    <name type="scientific">Vibrio viridaestus</name>
    <dbReference type="NCBI Taxonomy" id="2487322"/>
    <lineage>
        <taxon>Bacteria</taxon>
        <taxon>Pseudomonadati</taxon>
        <taxon>Pseudomonadota</taxon>
        <taxon>Gammaproteobacteria</taxon>
        <taxon>Vibrionales</taxon>
        <taxon>Vibrionaceae</taxon>
        <taxon>Vibrio</taxon>
    </lineage>
</organism>
<feature type="domain" description="Xylose isomerase-like TIM barrel" evidence="1">
    <location>
        <begin position="20"/>
        <end position="264"/>
    </location>
</feature>
<dbReference type="Gene3D" id="3.20.20.150">
    <property type="entry name" value="Divalent-metal-dependent TIM barrel enzymes"/>
    <property type="match status" value="1"/>
</dbReference>
<dbReference type="GO" id="GO:0016853">
    <property type="term" value="F:isomerase activity"/>
    <property type="evidence" value="ECO:0007669"/>
    <property type="project" value="UniProtKB-KW"/>
</dbReference>
<evidence type="ECO:0000259" key="1">
    <source>
        <dbReference type="Pfam" id="PF01261"/>
    </source>
</evidence>
<dbReference type="OrthoDB" id="9780241at2"/>
<dbReference type="InterPro" id="IPR036237">
    <property type="entry name" value="Xyl_isomerase-like_sf"/>
</dbReference>
<sequence length="273" mass="30828">MLKTLHGISTNYCNVMTEARIAHETGYDALEFLHNKLLRYLDNGGTTAALKSRIDGFGLQTGCINALIDIERHQGDEYTQMLKDAERLTQIAADLECPNIQILAQHGIDHLSQDEIMTIMTNNIDKISDIGMKYGVRYQIEVIASTQFNTLNHALQVIDTLKKPNVGIVVDFWHLYASGSQPSDIAKLDKNIIYGVHFCDGRKPYKDEPWNELVQRAYFPGEGDIDVQAFTNAVQSTGFDGVWSTELFSPKRWEDDLWDAARSCIENMTKYTG</sequence>
<keyword evidence="3" id="KW-1185">Reference proteome</keyword>
<dbReference type="RefSeq" id="WP_124938361.1">
    <property type="nucleotide sequence ID" value="NZ_RJVQ01000008.1"/>
</dbReference>
<dbReference type="Pfam" id="PF01261">
    <property type="entry name" value="AP_endonuc_2"/>
    <property type="match status" value="1"/>
</dbReference>
<gene>
    <name evidence="2" type="ORF">EES38_16795</name>
</gene>
<comment type="caution">
    <text evidence="2">The sequence shown here is derived from an EMBL/GenBank/DDBJ whole genome shotgun (WGS) entry which is preliminary data.</text>
</comment>
<accession>A0A3N9TDX0</accession>
<dbReference type="InterPro" id="IPR050312">
    <property type="entry name" value="IolE/XylAMocC-like"/>
</dbReference>
<dbReference type="PANTHER" id="PTHR12110:SF21">
    <property type="entry name" value="XYLOSE ISOMERASE-LIKE TIM BARREL DOMAIN-CONTAINING PROTEIN"/>
    <property type="match status" value="1"/>
</dbReference>
<evidence type="ECO:0000313" key="2">
    <source>
        <dbReference type="EMBL" id="RQW62024.1"/>
    </source>
</evidence>